<protein>
    <submittedName>
        <fullName evidence="2">ABC transporter permease</fullName>
    </submittedName>
</protein>
<evidence type="ECO:0000313" key="3">
    <source>
        <dbReference type="EMBL" id="TWL32093.1"/>
    </source>
</evidence>
<reference evidence="3 4" key="1">
    <citation type="submission" date="2019-06" db="EMBL/GenBank/DDBJ databases">
        <title>Genome sequence analysis of &gt;100 Bacillus licheniformis strains suggests intrinsic resistance to this species.</title>
        <authorList>
            <person name="Wels M."/>
            <person name="Siezen R.J."/>
            <person name="Johansen E."/>
            <person name="Stuer-Lauridsen B."/>
            <person name="Bjerre K."/>
            <person name="Nielsen B.K.K."/>
        </authorList>
    </citation>
    <scope>NUCLEOTIDE SEQUENCE [LARGE SCALE GENOMIC DNA]</scope>
    <source>
        <strain evidence="3 4">BAC-16736</strain>
    </source>
</reference>
<keyword evidence="1" id="KW-0472">Membrane</keyword>
<dbReference type="GeneID" id="92860867"/>
<keyword evidence="1" id="KW-1133">Transmembrane helix</keyword>
<accession>A0A1Y0YH22</accession>
<dbReference type="Proteomes" id="UP000435910">
    <property type="component" value="Unassembled WGS sequence"/>
</dbReference>
<sequence length="321" mass="36185">MSIKNIYNIFKKELAFQSYSKLLIILLLPLLFISSGYIYVHYKNTMDSYQQFKKTENEYKELGIDIKQALESPVKVKEGELKSEDGDGEIVENILRFDYENFVLSLHHLEPKQSVTMTLELMGFIIFPLAFTLYAIYISSYDIRFKTMKVKAVSHDWKSVLFAKQCSVYMVMAAAVIAVVCTAYVSSLVFYSLASRDIPVGEFTIPAVSKSNILLQLAVVLAVSFIFSTIGFYLGVLFRSFITPALLYVVYSLLIPALGRFDLKNLLSNLGHAVFSFSGGFKLFTPVKVDMIPVIIILAASVGLLSAVTYYMAHRQSKYVV</sequence>
<dbReference type="Proteomes" id="UP000595038">
    <property type="component" value="Chromosome"/>
</dbReference>
<evidence type="ECO:0000313" key="4">
    <source>
        <dbReference type="Proteomes" id="UP000435910"/>
    </source>
</evidence>
<dbReference type="OMA" id="RELYCQY"/>
<reference evidence="2 5" key="2">
    <citation type="submission" date="2020-12" db="EMBL/GenBank/DDBJ databases">
        <title>FDA dAtabase for Regulatory Grade micrObial Sequences (FDA-ARGOS): Supporting development and validation of Infectious Disease Dx tests.</title>
        <authorList>
            <person name="Nelson B."/>
            <person name="Plummer A."/>
            <person name="Tallon L."/>
            <person name="Sadzewicz L."/>
            <person name="Zhao X."/>
            <person name="Boylan J."/>
            <person name="Ott S."/>
            <person name="Bowen H."/>
            <person name="Vavikolanu K."/>
            <person name="Mehta A."/>
            <person name="Aluvathingal J."/>
            <person name="Nadendla S."/>
            <person name="Myers T."/>
            <person name="Yan Y."/>
            <person name="Sichtig H."/>
        </authorList>
    </citation>
    <scope>NUCLEOTIDE SEQUENCE [LARGE SCALE GENOMIC DNA]</scope>
    <source>
        <strain evidence="2 5">FDAARGOS_923</strain>
    </source>
</reference>
<feature type="transmembrane region" description="Helical" evidence="1">
    <location>
        <begin position="121"/>
        <end position="141"/>
    </location>
</feature>
<evidence type="ECO:0000313" key="5">
    <source>
        <dbReference type="Proteomes" id="UP000595038"/>
    </source>
</evidence>
<dbReference type="EMBL" id="NILC01000009">
    <property type="protein sequence ID" value="TWL32093.1"/>
    <property type="molecule type" value="Genomic_DNA"/>
</dbReference>
<feature type="transmembrane region" description="Helical" evidence="1">
    <location>
        <begin position="291"/>
        <end position="313"/>
    </location>
</feature>
<gene>
    <name evidence="3" type="ORF">CHCC16736_2481</name>
    <name evidence="2" type="ORF">I6G80_13055</name>
</gene>
<keyword evidence="1" id="KW-0812">Transmembrane</keyword>
<evidence type="ECO:0000256" key="1">
    <source>
        <dbReference type="SAM" id="Phobius"/>
    </source>
</evidence>
<dbReference type="AlphaFoldDB" id="A0A1Y0YH22"/>
<proteinExistence type="predicted"/>
<feature type="transmembrane region" description="Helical" evidence="1">
    <location>
        <begin position="168"/>
        <end position="193"/>
    </location>
</feature>
<feature type="transmembrane region" description="Helical" evidence="1">
    <location>
        <begin position="21"/>
        <end position="40"/>
    </location>
</feature>
<feature type="transmembrane region" description="Helical" evidence="1">
    <location>
        <begin position="213"/>
        <end position="234"/>
    </location>
</feature>
<dbReference type="EMBL" id="CP065647">
    <property type="protein sequence ID" value="QPR70786.1"/>
    <property type="molecule type" value="Genomic_DNA"/>
</dbReference>
<name>A0A1Y0YH22_BACLI</name>
<evidence type="ECO:0000313" key="2">
    <source>
        <dbReference type="EMBL" id="QPR70786.1"/>
    </source>
</evidence>
<dbReference type="RefSeq" id="WP_003183250.1">
    <property type="nucleotide sequence ID" value="NZ_BEXU01000028.1"/>
</dbReference>
<organism evidence="3 4">
    <name type="scientific">Bacillus licheniformis</name>
    <dbReference type="NCBI Taxonomy" id="1402"/>
    <lineage>
        <taxon>Bacteria</taxon>
        <taxon>Bacillati</taxon>
        <taxon>Bacillota</taxon>
        <taxon>Bacilli</taxon>
        <taxon>Bacillales</taxon>
        <taxon>Bacillaceae</taxon>
        <taxon>Bacillus</taxon>
    </lineage>
</organism>
<feature type="transmembrane region" description="Helical" evidence="1">
    <location>
        <begin position="241"/>
        <end position="259"/>
    </location>
</feature>